<comment type="pathway">
    <text evidence="6">Aromatic compound metabolism; 4-hydroxyphenylacetate degradation; pyruvate and succinate semialdehyde from 4-hydroxyphenylacetate: step 4/7.</text>
</comment>
<comment type="catalytic activity">
    <reaction evidence="4">
        <text>(2E,4Z)-5-hydroxypenta-2,4-diene-1,2,5-tricarboxylate = (3E,5R)-5-carboxy-2-oxohept-3-enedioate</text>
        <dbReference type="Rhea" id="RHEA:18813"/>
        <dbReference type="ChEBI" id="CHEBI:47961"/>
        <dbReference type="ChEBI" id="CHEBI:87491"/>
        <dbReference type="EC" id="5.3.3.10"/>
    </reaction>
</comment>
<evidence type="ECO:0000259" key="8">
    <source>
        <dbReference type="Pfam" id="PF01557"/>
    </source>
</evidence>
<dbReference type="GO" id="GO:0019752">
    <property type="term" value="P:carboxylic acid metabolic process"/>
    <property type="evidence" value="ECO:0007669"/>
    <property type="project" value="UniProtKB-ARBA"/>
</dbReference>
<dbReference type="GO" id="GO:0008704">
    <property type="term" value="F:5-carboxymethyl-2-hydroxymuconate delta-isomerase activity"/>
    <property type="evidence" value="ECO:0007669"/>
    <property type="project" value="UniProtKB-EC"/>
</dbReference>
<dbReference type="GO" id="GO:0046872">
    <property type="term" value="F:metal ion binding"/>
    <property type="evidence" value="ECO:0007669"/>
    <property type="project" value="UniProtKB-KW"/>
</dbReference>
<dbReference type="InterPro" id="IPR036663">
    <property type="entry name" value="Fumarylacetoacetase_C_sf"/>
</dbReference>
<comment type="catalytic activity">
    <reaction evidence="3">
        <text>(3E,5R)-5-carboxy-2-oxohept-3-enedioate + H(+) = (4Z)-2-oxohept-4-enedioate + CO2</text>
        <dbReference type="Rhea" id="RHEA:14397"/>
        <dbReference type="ChEBI" id="CHEBI:15378"/>
        <dbReference type="ChEBI" id="CHEBI:16526"/>
        <dbReference type="ChEBI" id="CHEBI:87491"/>
        <dbReference type="ChEBI" id="CHEBI:87507"/>
        <dbReference type="EC" id="4.1.1.68"/>
    </reaction>
</comment>
<reference evidence="10" key="1">
    <citation type="submission" date="2014-12" db="EMBL/GenBank/DDBJ databases">
        <title>Complete genome sequence of a multi-drug resistant Klebsiella pneumoniae.</title>
        <authorList>
            <person name="Hua X."/>
            <person name="Chen Q."/>
            <person name="Li X."/>
            <person name="Feng Y."/>
            <person name="Ruan Z."/>
            <person name="Yu Y."/>
        </authorList>
    </citation>
    <scope>NUCLEOTIDE SEQUENCE [LARGE SCALE GENOMIC DNA]</scope>
    <source>
        <strain evidence="10">5.12</strain>
    </source>
</reference>
<reference evidence="9 10" key="2">
    <citation type="submission" date="2020-04" db="EMBL/GenBank/DDBJ databases">
        <title>Complete genome sequence of Alteromonas pelagimontana 5.12T.</title>
        <authorList>
            <person name="Sinha R.K."/>
            <person name="Krishnan K.P."/>
            <person name="Kurian J.P."/>
        </authorList>
    </citation>
    <scope>NUCLEOTIDE SEQUENCE [LARGE SCALE GENOMIC DNA]</scope>
    <source>
        <strain evidence="9 10">5.12</strain>
    </source>
</reference>
<dbReference type="SUPFAM" id="SSF56529">
    <property type="entry name" value="FAH"/>
    <property type="match status" value="1"/>
</dbReference>
<dbReference type="PANTHER" id="PTHR42796:SF4">
    <property type="entry name" value="FUMARYLACETOACETATE HYDROLASE DOMAIN-CONTAINING PROTEIN 2A"/>
    <property type="match status" value="1"/>
</dbReference>
<dbReference type="EMBL" id="CP052766">
    <property type="protein sequence ID" value="QJR82272.1"/>
    <property type="molecule type" value="Genomic_DNA"/>
</dbReference>
<evidence type="ECO:0000256" key="1">
    <source>
        <dbReference type="ARBA" id="ARBA00010211"/>
    </source>
</evidence>
<gene>
    <name evidence="9" type="ORF">CA267_016695</name>
</gene>
<dbReference type="Gene3D" id="3.90.850.10">
    <property type="entry name" value="Fumarylacetoacetase-like, C-terminal domain"/>
    <property type="match status" value="1"/>
</dbReference>
<keyword evidence="9" id="KW-0378">Hydrolase</keyword>
<name>A0A6M4MGT6_9ALTE</name>
<evidence type="ECO:0000256" key="5">
    <source>
        <dbReference type="ARBA" id="ARBA00057150"/>
    </source>
</evidence>
<evidence type="ECO:0000256" key="4">
    <source>
        <dbReference type="ARBA" id="ARBA00052790"/>
    </source>
</evidence>
<dbReference type="InterPro" id="IPR051121">
    <property type="entry name" value="FAH"/>
</dbReference>
<evidence type="ECO:0000256" key="6">
    <source>
        <dbReference type="ARBA" id="ARBA00060569"/>
    </source>
</evidence>
<evidence type="ECO:0000313" key="9">
    <source>
        <dbReference type="EMBL" id="QJR82272.1"/>
    </source>
</evidence>
<dbReference type="PANTHER" id="PTHR42796">
    <property type="entry name" value="FUMARYLACETOACETATE HYDROLASE DOMAIN-CONTAINING PROTEIN 2A-RELATED"/>
    <property type="match status" value="1"/>
</dbReference>
<comment type="pathway">
    <text evidence="7">Aromatic compound metabolism; 4-hydroxyphenylacetate degradation; pyruvate and succinate semialdehyde from 4-hydroxyphenylacetate: step 5/7.</text>
</comment>
<proteinExistence type="inferred from homology"/>
<evidence type="ECO:0000256" key="7">
    <source>
        <dbReference type="ARBA" id="ARBA00060680"/>
    </source>
</evidence>
<dbReference type="InterPro" id="IPR011234">
    <property type="entry name" value="Fumarylacetoacetase-like_C"/>
</dbReference>
<dbReference type="FunFam" id="3.90.850.10:FF:000002">
    <property type="entry name" value="2-hydroxyhepta-2,4-diene-1,7-dioate isomerase"/>
    <property type="match status" value="1"/>
</dbReference>
<sequence length="284" mass="30898">MKLIRYGEAGKEKPGIVDTKGAYRDLSKHINDVAGATLGADSLSALQQLDIDSLPEIPADVRLGPCVGNVGKFICIGLNYEDHARETSADIPQEPIIFMKATSAISGPNDPIIRPKNSTKLDWEVELAIVIGESISYADEAQAEKAIAGYCICNDISEREFQLERGGQWDKGKGCDSFGPLGPWLVTKEEIKDVLNLDMTLQVNGKQYQNGSTRTMIFPPAYVVSYISQFMSLQPGDVISTGTPPGVGLGMKPPVWLQPGDNVELQITGLGQQRQVVKDYQETL</sequence>
<keyword evidence="2" id="KW-0479">Metal-binding</keyword>
<keyword evidence="10" id="KW-1185">Reference proteome</keyword>
<evidence type="ECO:0000256" key="3">
    <source>
        <dbReference type="ARBA" id="ARBA00051258"/>
    </source>
</evidence>
<comment type="similarity">
    <text evidence="1">Belongs to the FAH family.</text>
</comment>
<dbReference type="Pfam" id="PF01557">
    <property type="entry name" value="FAA_hydrolase"/>
    <property type="match status" value="1"/>
</dbReference>
<dbReference type="AlphaFoldDB" id="A0A6M4MGT6"/>
<dbReference type="OrthoDB" id="9805307at2"/>
<dbReference type="RefSeq" id="WP_075609734.1">
    <property type="nucleotide sequence ID" value="NZ_CP052766.1"/>
</dbReference>
<feature type="domain" description="Fumarylacetoacetase-like C-terminal" evidence="8">
    <location>
        <begin position="72"/>
        <end position="277"/>
    </location>
</feature>
<organism evidence="9 10">
    <name type="scientific">Alteromonas pelagimontana</name>
    <dbReference type="NCBI Taxonomy" id="1858656"/>
    <lineage>
        <taxon>Bacteria</taxon>
        <taxon>Pseudomonadati</taxon>
        <taxon>Pseudomonadota</taxon>
        <taxon>Gammaproteobacteria</taxon>
        <taxon>Alteromonadales</taxon>
        <taxon>Alteromonadaceae</taxon>
        <taxon>Alteromonas/Salinimonas group</taxon>
        <taxon>Alteromonas</taxon>
    </lineage>
</organism>
<protein>
    <submittedName>
        <fullName evidence="9">Fumarylacetoacetate hydrolase family protein</fullName>
    </submittedName>
</protein>
<dbReference type="GO" id="GO:0018800">
    <property type="term" value="F:5-oxopent-3-ene-1,2,5-tricarboxylate decarboxylase activity"/>
    <property type="evidence" value="ECO:0007669"/>
    <property type="project" value="UniProtKB-EC"/>
</dbReference>
<evidence type="ECO:0000313" key="10">
    <source>
        <dbReference type="Proteomes" id="UP000219285"/>
    </source>
</evidence>
<accession>A0A6M4MGT6</accession>
<dbReference type="GO" id="GO:0016787">
    <property type="term" value="F:hydrolase activity"/>
    <property type="evidence" value="ECO:0007669"/>
    <property type="project" value="UniProtKB-KW"/>
</dbReference>
<evidence type="ECO:0000256" key="2">
    <source>
        <dbReference type="ARBA" id="ARBA00022723"/>
    </source>
</evidence>
<comment type="function">
    <text evidence="5">Decarboxylates OPET (5-oxo-pent-3-ene-1,2,5-tricarboxylic acid) into HHDD (2-hydroxy-hept-2,4-diene-1,7-dioate) and isomerizes it to OHED (2-oxo-hept-3-ene-1,7-dioate).</text>
</comment>
<dbReference type="KEGG" id="apel:CA267_016695"/>
<dbReference type="Proteomes" id="UP000219285">
    <property type="component" value="Chromosome"/>
</dbReference>